<reference evidence="15 16" key="1">
    <citation type="submission" date="2017-08" db="EMBL/GenBank/DDBJ databases">
        <title>Comparative genomics of non-oral Prevotella species.</title>
        <authorList>
            <person name="Accetto T."/>
            <person name="Nograsek B."/>
            <person name="Avgustin G."/>
        </authorList>
    </citation>
    <scope>NUCLEOTIDE SEQUENCE [LARGE SCALE GENOMIC DNA]</scope>
    <source>
        <strain evidence="15 16">TC1-1</strain>
    </source>
</reference>
<dbReference type="Pfam" id="PF01288">
    <property type="entry name" value="HPPK"/>
    <property type="match status" value="1"/>
</dbReference>
<organism evidence="14 17">
    <name type="scientific">Segatella bryantii</name>
    <name type="common">Prevotella bryantii</name>
    <dbReference type="NCBI Taxonomy" id="77095"/>
    <lineage>
        <taxon>Bacteria</taxon>
        <taxon>Pseudomonadati</taxon>
        <taxon>Bacteroidota</taxon>
        <taxon>Bacteroidia</taxon>
        <taxon>Bacteroidales</taxon>
        <taxon>Prevotellaceae</taxon>
        <taxon>Segatella</taxon>
    </lineage>
</organism>
<dbReference type="GO" id="GO:0016301">
    <property type="term" value="F:kinase activity"/>
    <property type="evidence" value="ECO:0007669"/>
    <property type="project" value="UniProtKB-KW"/>
</dbReference>
<evidence type="ECO:0000256" key="4">
    <source>
        <dbReference type="ARBA" id="ARBA00016218"/>
    </source>
</evidence>
<dbReference type="GeneID" id="72480731"/>
<evidence type="ECO:0000256" key="3">
    <source>
        <dbReference type="ARBA" id="ARBA00013253"/>
    </source>
</evidence>
<comment type="pathway">
    <text evidence="1">Cofactor biosynthesis; tetrahydrofolate biosynthesis; 2-amino-4-hydroxy-6-hydroxymethyl-7,8-dihydropteridine diphosphate from 7,8-dihydroneopterin triphosphate: step 4/4.</text>
</comment>
<evidence type="ECO:0000256" key="2">
    <source>
        <dbReference type="ARBA" id="ARBA00005810"/>
    </source>
</evidence>
<dbReference type="AlphaFoldDB" id="A0AA37MDR5"/>
<dbReference type="NCBIfam" id="TIGR01498">
    <property type="entry name" value="folK"/>
    <property type="match status" value="1"/>
</dbReference>
<keyword evidence="16" id="KW-1185">Reference proteome</keyword>
<evidence type="ECO:0000313" key="14">
    <source>
        <dbReference type="EMBL" id="GJG28135.1"/>
    </source>
</evidence>
<keyword evidence="6" id="KW-0547">Nucleotide-binding</keyword>
<evidence type="ECO:0000256" key="1">
    <source>
        <dbReference type="ARBA" id="ARBA00005051"/>
    </source>
</evidence>
<comment type="caution">
    <text evidence="14">The sequence shown here is derived from an EMBL/GenBank/DDBJ whole genome shotgun (WGS) entry which is preliminary data.</text>
</comment>
<name>A0AA37MDR5_SEGBR</name>
<proteinExistence type="inferred from homology"/>
<evidence type="ECO:0000313" key="15">
    <source>
        <dbReference type="EMBL" id="OYP53965.1"/>
    </source>
</evidence>
<dbReference type="GO" id="GO:0005524">
    <property type="term" value="F:ATP binding"/>
    <property type="evidence" value="ECO:0007669"/>
    <property type="project" value="UniProtKB-KW"/>
</dbReference>
<dbReference type="InterPro" id="IPR035907">
    <property type="entry name" value="Hppk_sf"/>
</dbReference>
<evidence type="ECO:0000313" key="17">
    <source>
        <dbReference type="Proteomes" id="UP000887043"/>
    </source>
</evidence>
<keyword evidence="5" id="KW-0808">Transferase</keyword>
<sequence>MHTVYLSLGANIGNRKRTIREAIEKIEEMVGVVVRQSTLYETKPWGFESPNDFINACICVETGLLPHQLLLTTQNIEKELGRIGKSVNQEYHDRVIDIDILLYDDLSIDEPDLKIPHPLMNERDFVMKPLQEILK</sequence>
<dbReference type="GO" id="GO:0046656">
    <property type="term" value="P:folic acid biosynthetic process"/>
    <property type="evidence" value="ECO:0007669"/>
    <property type="project" value="UniProtKB-KW"/>
</dbReference>
<evidence type="ECO:0000256" key="6">
    <source>
        <dbReference type="ARBA" id="ARBA00022741"/>
    </source>
</evidence>
<evidence type="ECO:0000256" key="8">
    <source>
        <dbReference type="ARBA" id="ARBA00022840"/>
    </source>
</evidence>
<gene>
    <name evidence="15" type="primary">folK</name>
    <name evidence="15" type="ORF">CIK91_10660</name>
    <name evidence="14" type="ORF">PRRU23_18350</name>
</gene>
<evidence type="ECO:0000256" key="5">
    <source>
        <dbReference type="ARBA" id="ARBA00022679"/>
    </source>
</evidence>
<dbReference type="PANTHER" id="PTHR43071:SF1">
    <property type="entry name" value="2-AMINO-4-HYDROXY-6-HYDROXYMETHYLDIHYDROPTERIDINE PYROPHOSPHOKINASE"/>
    <property type="match status" value="1"/>
</dbReference>
<dbReference type="Proteomes" id="UP000216189">
    <property type="component" value="Unassembled WGS sequence"/>
</dbReference>
<evidence type="ECO:0000313" key="16">
    <source>
        <dbReference type="Proteomes" id="UP000216189"/>
    </source>
</evidence>
<dbReference type="CDD" id="cd00483">
    <property type="entry name" value="HPPK"/>
    <property type="match status" value="1"/>
</dbReference>
<comment type="similarity">
    <text evidence="2">Belongs to the HPPK family.</text>
</comment>
<evidence type="ECO:0000256" key="9">
    <source>
        <dbReference type="ARBA" id="ARBA00022909"/>
    </source>
</evidence>
<dbReference type="RefSeq" id="WP_006282102.1">
    <property type="nucleotide sequence ID" value="NZ_BPTR01000001.1"/>
</dbReference>
<dbReference type="EMBL" id="NPJF01000051">
    <property type="protein sequence ID" value="OYP53965.1"/>
    <property type="molecule type" value="Genomic_DNA"/>
</dbReference>
<comment type="function">
    <text evidence="10">Catalyzes the transfer of pyrophosphate from adenosine triphosphate (ATP) to 6-hydroxymethyl-7,8-dihydropterin, an enzymatic step in folate biosynthesis pathway.</text>
</comment>
<dbReference type="EMBL" id="BPTR01000001">
    <property type="protein sequence ID" value="GJG28135.1"/>
    <property type="molecule type" value="Genomic_DNA"/>
</dbReference>
<dbReference type="EC" id="2.7.6.3" evidence="3"/>
<keyword evidence="7" id="KW-0418">Kinase</keyword>
<feature type="domain" description="7,8-dihydro-6-hydroxymethylpterin-pyrophosphokinase" evidence="13">
    <location>
        <begin position="5"/>
        <end position="134"/>
    </location>
</feature>
<evidence type="ECO:0000256" key="7">
    <source>
        <dbReference type="ARBA" id="ARBA00022777"/>
    </source>
</evidence>
<dbReference type="GO" id="GO:0003848">
    <property type="term" value="F:2-amino-4-hydroxy-6-hydroxymethyldihydropteridine diphosphokinase activity"/>
    <property type="evidence" value="ECO:0007669"/>
    <property type="project" value="UniProtKB-EC"/>
</dbReference>
<dbReference type="InterPro" id="IPR000550">
    <property type="entry name" value="Hppk"/>
</dbReference>
<protein>
    <recommendedName>
        <fullName evidence="4">2-amino-4-hydroxy-6-hydroxymethyldihydropteridine pyrophosphokinase</fullName>
        <ecNumber evidence="3">2.7.6.3</ecNumber>
    </recommendedName>
    <alternativeName>
        <fullName evidence="11">6-hydroxymethyl-7,8-dihydropterin pyrophosphokinase</fullName>
    </alternativeName>
    <alternativeName>
        <fullName evidence="12">7,8-dihydro-6-hydroxymethylpterin-pyrophosphokinase</fullName>
    </alternativeName>
</protein>
<keyword evidence="9" id="KW-0289">Folate biosynthesis</keyword>
<evidence type="ECO:0000259" key="13">
    <source>
        <dbReference type="Pfam" id="PF01288"/>
    </source>
</evidence>
<evidence type="ECO:0000256" key="12">
    <source>
        <dbReference type="ARBA" id="ARBA00033413"/>
    </source>
</evidence>
<dbReference type="SUPFAM" id="SSF55083">
    <property type="entry name" value="6-hydroxymethyl-7,8-dihydropterin pyrophosphokinase, HPPK"/>
    <property type="match status" value="1"/>
</dbReference>
<dbReference type="Gene3D" id="3.30.70.560">
    <property type="entry name" value="7,8-Dihydro-6-hydroxymethylpterin-pyrophosphokinase HPPK"/>
    <property type="match status" value="1"/>
</dbReference>
<evidence type="ECO:0000256" key="11">
    <source>
        <dbReference type="ARBA" id="ARBA00029766"/>
    </source>
</evidence>
<keyword evidence="8" id="KW-0067">ATP-binding</keyword>
<evidence type="ECO:0000256" key="10">
    <source>
        <dbReference type="ARBA" id="ARBA00029409"/>
    </source>
</evidence>
<dbReference type="Proteomes" id="UP000887043">
    <property type="component" value="Unassembled WGS sequence"/>
</dbReference>
<dbReference type="PANTHER" id="PTHR43071">
    <property type="entry name" value="2-AMINO-4-HYDROXY-6-HYDROXYMETHYLDIHYDROPTERIDINE PYROPHOSPHOKINASE"/>
    <property type="match status" value="1"/>
</dbReference>
<reference evidence="14" key="2">
    <citation type="submission" date="2021-08" db="EMBL/GenBank/DDBJ databases">
        <title>Prevotella lacticifex sp. nov., isolated from rumen of cow.</title>
        <authorList>
            <person name="Shinkai T."/>
            <person name="Ikeyama N."/>
            <person name="Kumagai M."/>
            <person name="Ohmori H."/>
            <person name="Sakamoto M."/>
            <person name="Ohkuma M."/>
            <person name="Mitsumori M."/>
        </authorList>
    </citation>
    <scope>NUCLEOTIDE SEQUENCE</scope>
    <source>
        <strain evidence="14">DSM 11371</strain>
    </source>
</reference>
<accession>A0AA37MDR5</accession>